<sequence length="122" mass="14636">MRGGISMCALESGEGRPKFSGVSIGFSLSETRDGWMGICGYYRFILWVIHTLENCSITGHTYWIYSRHTYIYLFQTYLYISIPDWHLYWIYSGWHSFWIYSGWHSFWIYSRHTCLSNRGNHY</sequence>
<comment type="caution">
    <text evidence="1">The sequence shown here is derived from an EMBL/GenBank/DDBJ whole genome shotgun (WGS) entry which is preliminary data.</text>
</comment>
<name>A0A101M1C6_PICGL</name>
<organism evidence="1">
    <name type="scientific">Picea glauca</name>
    <name type="common">White spruce</name>
    <name type="synonym">Pinus glauca</name>
    <dbReference type="NCBI Taxonomy" id="3330"/>
    <lineage>
        <taxon>Eukaryota</taxon>
        <taxon>Viridiplantae</taxon>
        <taxon>Streptophyta</taxon>
        <taxon>Embryophyta</taxon>
        <taxon>Tracheophyta</taxon>
        <taxon>Spermatophyta</taxon>
        <taxon>Pinopsida</taxon>
        <taxon>Pinidae</taxon>
        <taxon>Conifers I</taxon>
        <taxon>Pinales</taxon>
        <taxon>Pinaceae</taxon>
        <taxon>Picea</taxon>
    </lineage>
</organism>
<dbReference type="EMBL" id="LKAM01000003">
    <property type="protein sequence ID" value="KUM49108.1"/>
    <property type="molecule type" value="Genomic_DNA"/>
</dbReference>
<dbReference type="AlphaFoldDB" id="A0A101M1C6"/>
<protein>
    <submittedName>
        <fullName evidence="1">Uncharacterized protein</fullName>
    </submittedName>
</protein>
<keyword evidence="1" id="KW-0496">Mitochondrion</keyword>
<accession>A0A101M1C6</accession>
<gene>
    <name evidence="1" type="ORF">ABT39_MTgene3657</name>
</gene>
<evidence type="ECO:0000313" key="1">
    <source>
        <dbReference type="EMBL" id="KUM49108.1"/>
    </source>
</evidence>
<reference evidence="1" key="1">
    <citation type="journal article" date="2015" name="Genome Biol. Evol.">
        <title>Organellar Genomes of White Spruce (Picea glauca): Assembly and Annotation.</title>
        <authorList>
            <person name="Jackman S.D."/>
            <person name="Warren R.L."/>
            <person name="Gibb E.A."/>
            <person name="Vandervalk B.P."/>
            <person name="Mohamadi H."/>
            <person name="Chu J."/>
            <person name="Raymond A."/>
            <person name="Pleasance S."/>
            <person name="Coope R."/>
            <person name="Wildung M.R."/>
            <person name="Ritland C.E."/>
            <person name="Bousquet J."/>
            <person name="Jones S.J."/>
            <person name="Bohlmann J."/>
            <person name="Birol I."/>
        </authorList>
    </citation>
    <scope>NUCLEOTIDE SEQUENCE [LARGE SCALE GENOMIC DNA]</scope>
    <source>
        <tissue evidence="1">Flushing bud</tissue>
    </source>
</reference>
<proteinExistence type="predicted"/>
<geneLocation type="mitochondrion" evidence="1"/>